<evidence type="ECO:0000313" key="2">
    <source>
        <dbReference type="Proteomes" id="UP000179279"/>
    </source>
</evidence>
<dbReference type="EMBL" id="MHDA01000016">
    <property type="protein sequence ID" value="OGY32528.1"/>
    <property type="molecule type" value="Genomic_DNA"/>
</dbReference>
<gene>
    <name evidence="1" type="ORF">A3A57_00270</name>
</gene>
<accession>A0A1G1WXN7</accession>
<comment type="caution">
    <text evidence="1">The sequence shown here is derived from an EMBL/GenBank/DDBJ whole genome shotgun (WGS) entry which is preliminary data.</text>
</comment>
<name>A0A1G1WXN7_9BACT</name>
<evidence type="ECO:0008006" key="3">
    <source>
        <dbReference type="Google" id="ProtNLM"/>
    </source>
</evidence>
<reference evidence="1 2" key="1">
    <citation type="journal article" date="2016" name="Nat. Commun.">
        <title>Thousands of microbial genomes shed light on interconnected biogeochemical processes in an aquifer system.</title>
        <authorList>
            <person name="Anantharaman K."/>
            <person name="Brown C.T."/>
            <person name="Hug L.A."/>
            <person name="Sharon I."/>
            <person name="Castelle C.J."/>
            <person name="Probst A.J."/>
            <person name="Thomas B.C."/>
            <person name="Singh A."/>
            <person name="Wilkins M.J."/>
            <person name="Karaoz U."/>
            <person name="Brodie E.L."/>
            <person name="Williams K.H."/>
            <person name="Hubbard S.S."/>
            <person name="Banfield J.F."/>
        </authorList>
    </citation>
    <scope>NUCLEOTIDE SEQUENCE [LARGE SCALE GENOMIC DNA]</scope>
</reference>
<evidence type="ECO:0000313" key="1">
    <source>
        <dbReference type="EMBL" id="OGY32528.1"/>
    </source>
</evidence>
<dbReference type="Gene3D" id="3.40.960.10">
    <property type="entry name" value="VSR Endonuclease"/>
    <property type="match status" value="1"/>
</dbReference>
<organism evidence="1 2">
    <name type="scientific">Candidatus Woykebacteria bacterium RIFCSPLOWO2_01_FULL_41_12</name>
    <dbReference type="NCBI Taxonomy" id="1802604"/>
    <lineage>
        <taxon>Bacteria</taxon>
        <taxon>Candidatus Woykeibacteriota</taxon>
    </lineage>
</organism>
<protein>
    <recommendedName>
        <fullName evidence="3">DUF559 domain-containing protein</fullName>
    </recommendedName>
</protein>
<proteinExistence type="predicted"/>
<dbReference type="Proteomes" id="UP000179279">
    <property type="component" value="Unassembled WGS sequence"/>
</dbReference>
<dbReference type="AlphaFoldDB" id="A0A1G1WXN7"/>
<sequence length="175" mass="20816">MSEIQVSHSELTAKQILDKYFGSFRKLDNQHPIWLEGLELDRYYPDLGVAVEFQGDQHSRIVPGMHKGPEDFQRQIHLDTKKRQILESRGIRLYDINLLQLDRMRVLDLVKRIAKDGAEYALKKGRKDIHYKLKTTRFEEPETYLMRKVDRLSHIKKSYYKVGKKKSWLKKLFGI</sequence>